<keyword evidence="5" id="KW-0012">Acyltransferase</keyword>
<comment type="caution">
    <text evidence="9">The sequence shown here is derived from an EMBL/GenBank/DDBJ whole genome shotgun (WGS) entry which is preliminary data.</text>
</comment>
<feature type="domain" description="FAE" evidence="7">
    <location>
        <begin position="1"/>
        <end position="70"/>
    </location>
</feature>
<dbReference type="Gene3D" id="3.40.47.10">
    <property type="match status" value="1"/>
</dbReference>
<accession>A0A8X8YCA2</accession>
<dbReference type="InterPro" id="IPR013747">
    <property type="entry name" value="ACP_syn_III_C"/>
</dbReference>
<comment type="pathway">
    <text evidence="1">Lipid metabolism; fatty acid biosynthesis.</text>
</comment>
<feature type="domain" description="Beta-ketoacyl-[acyl-carrier-protein] synthase III C-terminal" evidence="8">
    <location>
        <begin position="143"/>
        <end position="224"/>
    </location>
</feature>
<dbReference type="SUPFAM" id="SSF53901">
    <property type="entry name" value="Thiolase-like"/>
    <property type="match status" value="2"/>
</dbReference>
<dbReference type="InterPro" id="IPR012392">
    <property type="entry name" value="3-ktacl-CoA_syn"/>
</dbReference>
<dbReference type="Pfam" id="PF08541">
    <property type="entry name" value="ACP_syn_III_C"/>
    <property type="match status" value="1"/>
</dbReference>
<dbReference type="AlphaFoldDB" id="A0A8X8YCA2"/>
<dbReference type="GO" id="GO:0006633">
    <property type="term" value="P:fatty acid biosynthetic process"/>
    <property type="evidence" value="ECO:0007669"/>
    <property type="project" value="InterPro"/>
</dbReference>
<dbReference type="GO" id="GO:0009922">
    <property type="term" value="F:fatty acid elongase activity"/>
    <property type="evidence" value="ECO:0007669"/>
    <property type="project" value="UniProtKB-EC"/>
</dbReference>
<dbReference type="EC" id="2.3.1.199" evidence="3"/>
<comment type="catalytic activity">
    <reaction evidence="6">
        <text>a very-long-chain acyl-CoA + malonyl-CoA + H(+) = a very-long-chain 3-oxoacyl-CoA + CO2 + CoA</text>
        <dbReference type="Rhea" id="RHEA:32727"/>
        <dbReference type="ChEBI" id="CHEBI:15378"/>
        <dbReference type="ChEBI" id="CHEBI:16526"/>
        <dbReference type="ChEBI" id="CHEBI:57287"/>
        <dbReference type="ChEBI" id="CHEBI:57384"/>
        <dbReference type="ChEBI" id="CHEBI:90725"/>
        <dbReference type="ChEBI" id="CHEBI:90736"/>
        <dbReference type="EC" id="2.3.1.199"/>
    </reaction>
</comment>
<evidence type="ECO:0000256" key="2">
    <source>
        <dbReference type="ARBA" id="ARBA00005531"/>
    </source>
</evidence>
<reference evidence="9" key="2">
    <citation type="submission" date="2020-08" db="EMBL/GenBank/DDBJ databases">
        <title>Plant Genome Project.</title>
        <authorList>
            <person name="Zhang R.-G."/>
        </authorList>
    </citation>
    <scope>NUCLEOTIDE SEQUENCE</scope>
    <source>
        <strain evidence="9">Huo1</strain>
        <tissue evidence="9">Leaf</tissue>
    </source>
</reference>
<organism evidence="9">
    <name type="scientific">Salvia splendens</name>
    <name type="common">Scarlet sage</name>
    <dbReference type="NCBI Taxonomy" id="180675"/>
    <lineage>
        <taxon>Eukaryota</taxon>
        <taxon>Viridiplantae</taxon>
        <taxon>Streptophyta</taxon>
        <taxon>Embryophyta</taxon>
        <taxon>Tracheophyta</taxon>
        <taxon>Spermatophyta</taxon>
        <taxon>Magnoliopsida</taxon>
        <taxon>eudicotyledons</taxon>
        <taxon>Gunneridae</taxon>
        <taxon>Pentapetalae</taxon>
        <taxon>asterids</taxon>
        <taxon>lamiids</taxon>
        <taxon>Lamiales</taxon>
        <taxon>Lamiaceae</taxon>
        <taxon>Nepetoideae</taxon>
        <taxon>Mentheae</taxon>
        <taxon>Salviinae</taxon>
        <taxon>Salvia</taxon>
        <taxon>Salvia subgen. Calosphace</taxon>
        <taxon>core Calosphace</taxon>
    </lineage>
</organism>
<name>A0A8X8YCA2_SALSN</name>
<evidence type="ECO:0000256" key="4">
    <source>
        <dbReference type="ARBA" id="ARBA00022679"/>
    </source>
</evidence>
<gene>
    <name evidence="9" type="ORF">SASPL_108445</name>
</gene>
<evidence type="ECO:0000256" key="1">
    <source>
        <dbReference type="ARBA" id="ARBA00005194"/>
    </source>
</evidence>
<dbReference type="InterPro" id="IPR016039">
    <property type="entry name" value="Thiolase-like"/>
</dbReference>
<dbReference type="Pfam" id="PF08392">
    <property type="entry name" value="FAE1_CUT1_RppA"/>
    <property type="match status" value="1"/>
</dbReference>
<sequence>MGCSAGILALHLARDVLNVHGNSLALILSMESVAVNFYKGDTKSMLLSNCLFRMGGAGALLSNRPPLQVRACPHRQDPPRGQQCRLLLRNAAARRPGPHRRITQVAGEALKENMTAVGKVVLSYWEQVAYVWGGSVPELRKGMEHFCIHAGGKAVIEAIRERLRLRERDVEASKMALWRFGNKSSSSTWYALAYLEANGRLETGDKVCQLAFGSGFKCNTAIWKCVSPPRIQASNV</sequence>
<keyword evidence="10" id="KW-1185">Reference proteome</keyword>
<evidence type="ECO:0000256" key="6">
    <source>
        <dbReference type="ARBA" id="ARBA00047375"/>
    </source>
</evidence>
<evidence type="ECO:0000313" key="10">
    <source>
        <dbReference type="Proteomes" id="UP000298416"/>
    </source>
</evidence>
<evidence type="ECO:0000313" key="9">
    <source>
        <dbReference type="EMBL" id="KAG6430380.1"/>
    </source>
</evidence>
<dbReference type="InterPro" id="IPR013601">
    <property type="entry name" value="FAE1_typ3_polyketide_synth"/>
</dbReference>
<evidence type="ECO:0000256" key="3">
    <source>
        <dbReference type="ARBA" id="ARBA00012307"/>
    </source>
</evidence>
<proteinExistence type="inferred from homology"/>
<dbReference type="Proteomes" id="UP000298416">
    <property type="component" value="Unassembled WGS sequence"/>
</dbReference>
<evidence type="ECO:0000259" key="8">
    <source>
        <dbReference type="Pfam" id="PF08541"/>
    </source>
</evidence>
<protein>
    <recommendedName>
        <fullName evidence="3">very-long-chain 3-oxoacyl-CoA synthase</fullName>
        <ecNumber evidence="3">2.3.1.199</ecNumber>
    </recommendedName>
</protein>
<evidence type="ECO:0000256" key="5">
    <source>
        <dbReference type="ARBA" id="ARBA00023315"/>
    </source>
</evidence>
<keyword evidence="4" id="KW-0808">Transferase</keyword>
<dbReference type="PANTHER" id="PTHR31561">
    <property type="entry name" value="3-KETOACYL-COA SYNTHASE"/>
    <property type="match status" value="1"/>
</dbReference>
<comment type="similarity">
    <text evidence="2">Belongs to the thiolase-like superfamily. Chalcone/stilbene synthases family.</text>
</comment>
<dbReference type="EMBL" id="PNBA02000003">
    <property type="protein sequence ID" value="KAG6430380.1"/>
    <property type="molecule type" value="Genomic_DNA"/>
</dbReference>
<evidence type="ECO:0000259" key="7">
    <source>
        <dbReference type="Pfam" id="PF08392"/>
    </source>
</evidence>
<reference evidence="9" key="1">
    <citation type="submission" date="2018-01" db="EMBL/GenBank/DDBJ databases">
        <authorList>
            <person name="Mao J.F."/>
        </authorList>
    </citation>
    <scope>NUCLEOTIDE SEQUENCE</scope>
    <source>
        <strain evidence="9">Huo1</strain>
        <tissue evidence="9">Leaf</tissue>
    </source>
</reference>
<dbReference type="GO" id="GO:0016020">
    <property type="term" value="C:membrane"/>
    <property type="evidence" value="ECO:0007669"/>
    <property type="project" value="InterPro"/>
</dbReference>